<evidence type="ECO:0000313" key="2">
    <source>
        <dbReference type="EMBL" id="KAA6382842.1"/>
    </source>
</evidence>
<dbReference type="EMBL" id="SNRW01006560">
    <property type="protein sequence ID" value="KAA6382842.1"/>
    <property type="molecule type" value="Genomic_DNA"/>
</dbReference>
<feature type="region of interest" description="Disordered" evidence="1">
    <location>
        <begin position="1"/>
        <end position="41"/>
    </location>
</feature>
<organism evidence="2 3">
    <name type="scientific">Streblomastix strix</name>
    <dbReference type="NCBI Taxonomy" id="222440"/>
    <lineage>
        <taxon>Eukaryota</taxon>
        <taxon>Metamonada</taxon>
        <taxon>Preaxostyla</taxon>
        <taxon>Oxymonadida</taxon>
        <taxon>Streblomastigidae</taxon>
        <taxon>Streblomastix</taxon>
    </lineage>
</organism>
<feature type="compositionally biased region" description="Acidic residues" evidence="1">
    <location>
        <begin position="8"/>
        <end position="33"/>
    </location>
</feature>
<name>A0A5J4VJP9_9EUKA</name>
<dbReference type="OrthoDB" id="10254794at2759"/>
<comment type="caution">
    <text evidence="2">The sequence shown here is derived from an EMBL/GenBank/DDBJ whole genome shotgun (WGS) entry which is preliminary data.</text>
</comment>
<reference evidence="2 3" key="1">
    <citation type="submission" date="2019-03" db="EMBL/GenBank/DDBJ databases">
        <title>Single cell metagenomics reveals metabolic interactions within the superorganism composed of flagellate Streblomastix strix and complex community of Bacteroidetes bacteria on its surface.</title>
        <authorList>
            <person name="Treitli S.C."/>
            <person name="Kolisko M."/>
            <person name="Husnik F."/>
            <person name="Keeling P."/>
            <person name="Hampl V."/>
        </authorList>
    </citation>
    <scope>NUCLEOTIDE SEQUENCE [LARGE SCALE GENOMIC DNA]</scope>
    <source>
        <strain evidence="2">ST1C</strain>
    </source>
</reference>
<gene>
    <name evidence="2" type="ORF">EZS28_021633</name>
</gene>
<proteinExistence type="predicted"/>
<accession>A0A5J4VJP9</accession>
<evidence type="ECO:0000256" key="1">
    <source>
        <dbReference type="SAM" id="MobiDB-lite"/>
    </source>
</evidence>
<protein>
    <submittedName>
        <fullName evidence="2">Uncharacterized protein</fullName>
    </submittedName>
</protein>
<evidence type="ECO:0000313" key="3">
    <source>
        <dbReference type="Proteomes" id="UP000324800"/>
    </source>
</evidence>
<dbReference type="Proteomes" id="UP000324800">
    <property type="component" value="Unassembled WGS sequence"/>
</dbReference>
<dbReference type="AlphaFoldDB" id="A0A5J4VJP9"/>
<feature type="non-terminal residue" evidence="2">
    <location>
        <position position="1"/>
    </location>
</feature>
<sequence>GLIAGAPGEEEEEEEDREVEDEELGEALQDEVDAQAKTSGK</sequence>